<dbReference type="PATRIC" id="fig|582475.4.peg.3119"/>
<dbReference type="AlphaFoldDB" id="A0A0K9F5E6"/>
<gene>
    <name evidence="1" type="ORF">ACZ11_20165</name>
</gene>
<sequence length="475" mass="54504">MKFAMSFFSILALIITGTLFFQYHAYSSDLETGNGEFHYSQEIEIVYRENSLDIRQHFKNLPNQKVEIKWPENAVNPSCFIDNEKSCDRLSKEVSYFNKGETKSQSVSYIIPIKGGLKDKMLIQNVFATLTNGESSYSVVHISADSKIVGQWITGLPLVGQQKLSLVNYTMFSGYGTVRDIYWQTGNLKAQEQTPVLSIYASGAISKNFLKSLENFKFLNDQHIAIIQEKNPVKEHDDRLLFLPELTEQAVEQEVILSQIKSQYKFKDSPTWLPEVVASYLVKDTIGSDKAKKIVKTLKEYMTTAQDAEWQEALNKLGEEPISPASMDDLLSEVLNAKTSYFKLNTAQENGTYPLLFEDERSVYVNDVVREDVHVILYEGQVLYNADKLLPYLGYTAGEGKNGYYINSDNRTFRFPKEPGFYVFNQHRYSTISEPIIKIANNYYVEEAWLQRLFLVELQKSDGRINIKMLTQEQE</sequence>
<name>A0A0K9F5E6_9BACI</name>
<organism evidence="1 2">
    <name type="scientific">Lysinibacillus xylanilyticus</name>
    <dbReference type="NCBI Taxonomy" id="582475"/>
    <lineage>
        <taxon>Bacteria</taxon>
        <taxon>Bacillati</taxon>
        <taxon>Bacillota</taxon>
        <taxon>Bacilli</taxon>
        <taxon>Bacillales</taxon>
        <taxon>Bacillaceae</taxon>
        <taxon>Lysinibacillus</taxon>
    </lineage>
</organism>
<evidence type="ECO:0000313" key="2">
    <source>
        <dbReference type="Proteomes" id="UP000037326"/>
    </source>
</evidence>
<accession>A0A0K9F5E6</accession>
<protein>
    <submittedName>
        <fullName evidence="1">RNA polymerase II</fullName>
    </submittedName>
</protein>
<comment type="caution">
    <text evidence="1">The sequence shown here is derived from an EMBL/GenBank/DDBJ whole genome shotgun (WGS) entry which is preliminary data.</text>
</comment>
<dbReference type="Proteomes" id="UP000037326">
    <property type="component" value="Unassembled WGS sequence"/>
</dbReference>
<dbReference type="OrthoDB" id="2431422at2"/>
<proteinExistence type="predicted"/>
<dbReference type="RefSeq" id="WP_049668322.1">
    <property type="nucleotide sequence ID" value="NZ_LFXJ01000010.1"/>
</dbReference>
<dbReference type="EMBL" id="LFXJ01000010">
    <property type="protein sequence ID" value="KMY29417.1"/>
    <property type="molecule type" value="Genomic_DNA"/>
</dbReference>
<evidence type="ECO:0000313" key="1">
    <source>
        <dbReference type="EMBL" id="KMY29417.1"/>
    </source>
</evidence>
<dbReference type="GeneID" id="96600527"/>
<reference evidence="2" key="1">
    <citation type="submission" date="2015-07" db="EMBL/GenBank/DDBJ databases">
        <authorList>
            <consortium name="Consortium for Microbial Forensics and Genomics (microFORGE)"/>
            <person name="Knight B.M."/>
            <person name="Roberts D.P."/>
            <person name="Lin D."/>
            <person name="Hari K."/>
            <person name="Fletcher J."/>
            <person name="Melcher U."/>
            <person name="Blagden T."/>
            <person name="Winegar R.A."/>
        </authorList>
    </citation>
    <scope>NUCLEOTIDE SEQUENCE [LARGE SCALE GENOMIC DNA]</scope>
    <source>
        <strain evidence="2">DSM 23493</strain>
    </source>
</reference>